<dbReference type="InterPro" id="IPR024787">
    <property type="entry name" value="EcsC"/>
</dbReference>
<evidence type="ECO:0000313" key="2">
    <source>
        <dbReference type="Proteomes" id="UP000280819"/>
    </source>
</evidence>
<name>A0A3P1T7T1_9ACTN</name>
<accession>A0A3P1T7T1</accession>
<dbReference type="OrthoDB" id="1425703at2"/>
<proteinExistence type="predicted"/>
<dbReference type="AlphaFoldDB" id="A0A3P1T7T1"/>
<organism evidence="1 2">
    <name type="scientific">Arachnia propionica</name>
    <dbReference type="NCBI Taxonomy" id="1750"/>
    <lineage>
        <taxon>Bacteria</taxon>
        <taxon>Bacillati</taxon>
        <taxon>Actinomycetota</taxon>
        <taxon>Actinomycetes</taxon>
        <taxon>Propionibacteriales</taxon>
        <taxon>Propionibacteriaceae</taxon>
        <taxon>Arachnia</taxon>
    </lineage>
</organism>
<protein>
    <recommendedName>
        <fullName evidence="3">EcsC family protein</fullName>
    </recommendedName>
</protein>
<dbReference type="EMBL" id="RQZG01000007">
    <property type="protein sequence ID" value="RRD05245.1"/>
    <property type="molecule type" value="Genomic_DNA"/>
</dbReference>
<reference evidence="1 2" key="1">
    <citation type="submission" date="2018-11" db="EMBL/GenBank/DDBJ databases">
        <title>Genomes From Bacteria Associated with the Canine Oral Cavity: a Test Case for Automated Genome-Based Taxonomic Assignment.</title>
        <authorList>
            <person name="Coil D.A."/>
            <person name="Jospin G."/>
            <person name="Darling A.E."/>
            <person name="Wallis C."/>
            <person name="Davis I.J."/>
            <person name="Harris S."/>
            <person name="Eisen J.A."/>
            <person name="Holcombe L.J."/>
            <person name="O'Flynn C."/>
        </authorList>
    </citation>
    <scope>NUCLEOTIDE SEQUENCE [LARGE SCALE GENOMIC DNA]</scope>
    <source>
        <strain evidence="1 2">OH887_COT-365</strain>
    </source>
</reference>
<evidence type="ECO:0000313" key="1">
    <source>
        <dbReference type="EMBL" id="RRD05245.1"/>
    </source>
</evidence>
<dbReference type="RefSeq" id="WP_124844605.1">
    <property type="nucleotide sequence ID" value="NZ_JAUNKP010000026.1"/>
</dbReference>
<gene>
    <name evidence="1" type="ORF">EII34_07895</name>
</gene>
<comment type="caution">
    <text evidence="1">The sequence shown here is derived from an EMBL/GenBank/DDBJ whole genome shotgun (WGS) entry which is preliminary data.</text>
</comment>
<evidence type="ECO:0008006" key="3">
    <source>
        <dbReference type="Google" id="ProtNLM"/>
    </source>
</evidence>
<dbReference type="Proteomes" id="UP000280819">
    <property type="component" value="Unassembled WGS sequence"/>
</dbReference>
<dbReference type="Pfam" id="PF12787">
    <property type="entry name" value="EcsC"/>
    <property type="match status" value="1"/>
</dbReference>
<sequence length="226" mass="23884">MSGNKDAVAVAEGLTADAFHQVLEIAIEGRGRLPGARKAARSALERVRDPEAAVAWVANQHIVMAGGQGFATNWGGFLLAFVTIPANLAASLFVQARAVAAIAHLRGYELADPRVRTAILMVMLGPRAAERLIHSGDLPSSPAAVATAPAFDAGLDERVSRALFENAMNQVSGKRLGVFLGKRIPFVGGGVGAVVDGWSTNAIVRHAMREFVSRRPRIAPYAEVVE</sequence>